<dbReference type="CDD" id="cd06604">
    <property type="entry name" value="GH31_glucosidase_II_MalA"/>
    <property type="match status" value="1"/>
</dbReference>
<evidence type="ECO:0000259" key="7">
    <source>
        <dbReference type="Pfam" id="PF21365"/>
    </source>
</evidence>
<dbReference type="PROSITE" id="PS00129">
    <property type="entry name" value="GLYCOSYL_HYDROL_F31_1"/>
    <property type="match status" value="1"/>
</dbReference>
<dbReference type="InterPro" id="IPR000322">
    <property type="entry name" value="Glyco_hydro_31_TIM"/>
</dbReference>
<dbReference type="PANTHER" id="PTHR22762:SF120">
    <property type="entry name" value="HETEROGLYCAN GLUCOSIDASE 1"/>
    <property type="match status" value="1"/>
</dbReference>
<evidence type="ECO:0000259" key="5">
    <source>
        <dbReference type="Pfam" id="PF01055"/>
    </source>
</evidence>
<dbReference type="Gene3D" id="2.60.40.1760">
    <property type="entry name" value="glycosyl hydrolase (family 31)"/>
    <property type="match status" value="1"/>
</dbReference>
<dbReference type="Pfam" id="PF01055">
    <property type="entry name" value="Glyco_hydro_31_2nd"/>
    <property type="match status" value="1"/>
</dbReference>
<reference evidence="8" key="1">
    <citation type="journal article" date="2004" name="J. Bacteriol.">
        <title>Reconstruction of the central carbohydrate metabolism of Thermoproteus tenax using genomic and biochemical data.</title>
        <authorList>
            <person name="Siebers B."/>
            <person name="Tjaden B."/>
            <person name="Michalke K."/>
            <person name="Doerr C."/>
            <person name="Ahmed H."/>
            <person name="Zaparty M."/>
            <person name="Gordon P."/>
            <person name="Sensen C.W."/>
            <person name="Zibat A."/>
            <person name="Klenk H.P."/>
            <person name="Schuster S.C."/>
            <person name="Hensel R."/>
        </authorList>
    </citation>
    <scope>NUCLEOTIDE SEQUENCE</scope>
</reference>
<dbReference type="CAZy" id="GH31">
    <property type="family name" value="Glycoside Hydrolase Family 31"/>
</dbReference>
<dbReference type="InterPro" id="IPR030458">
    <property type="entry name" value="Glyco_hydro_31_AS"/>
</dbReference>
<dbReference type="GO" id="GO:0030246">
    <property type="term" value="F:carbohydrate binding"/>
    <property type="evidence" value="ECO:0007669"/>
    <property type="project" value="InterPro"/>
</dbReference>
<dbReference type="InterPro" id="IPR013780">
    <property type="entry name" value="Glyco_hydro_b"/>
</dbReference>
<sequence>MSFIIMEYAIGKRTVRIRLGGVPLVEFSLPEGEPRPRVEISGEVVKAECCGVSSAITISTDGGKTTISKELALDEHVLGLGERAMPVDRRRAVAVMFNFDAYGHIPFMDPLYVSIPLAIFVKGGKAFGILVNSPAYSVFDMGVRSYSSAVIEVEDLPEIYLIFGPTPMEVLETYAEITGKPFLPPRWALGYQISRYSYEPQDYVLMVVDKLLSEVPLDAVYLDIDHMEDYKIFTWDRRKFPSPHELISELHGRGVRVVPIVDPYVKVEPGYRVFEGGLRYMMTTKRNELYIARGWPGLSTLPDFLNRKTREWWAQLVEAYVKEYDVDGIWLDMNEPTVFGADIEGWAKIRSEAAAGLKPMPLPREELFKRTAAGAVHRLDDGKVVEHERAHNAYAYYEAMATYEGLARAGKRPFVLSRAGYAGIQRYAAVWTGDVVASWDGLRAALMAVLGLAASGVHMVGADVSGFAGYSDPELVVRWYQASLFFPLFRQHKGREGNDVEFFALPAKYREAVIEAIKLRYRFLPYLWHLAWEAHLTGRPIIRPLPLEFPEDEDSYSVNDQYMVGPYLMVAPHLRPASSRRSVYLPPGVWMDYWGGTVHLGPSWIESTAEIPLYVRRGSAILGEGLLMVYGDGRWLIYHGDEEARTMEVKAAGDVVELSGDVVEIEELLVLGARYSRAEVDGADRPVVNDTLGTRVEVGGRARVIKLR</sequence>
<evidence type="ECO:0000313" key="8">
    <source>
        <dbReference type="EMBL" id="CAF18491.1"/>
    </source>
</evidence>
<dbReference type="InterPro" id="IPR048395">
    <property type="entry name" value="Glyco_hydro_31_C"/>
</dbReference>
<dbReference type="InterPro" id="IPR017853">
    <property type="entry name" value="GH"/>
</dbReference>
<gene>
    <name evidence="8" type="primary">malZ</name>
</gene>
<evidence type="ECO:0000256" key="4">
    <source>
        <dbReference type="RuleBase" id="RU361185"/>
    </source>
</evidence>
<proteinExistence type="inferred from homology"/>
<dbReference type="SUPFAM" id="SSF51445">
    <property type="entry name" value="(Trans)glycosidases"/>
    <property type="match status" value="1"/>
</dbReference>
<protein>
    <submittedName>
        <fullName evidence="8">Alpha-glucosidase</fullName>
        <ecNumber evidence="8">3.2.1.20</ecNumber>
    </submittedName>
</protein>
<dbReference type="InterPro" id="IPR025887">
    <property type="entry name" value="Glyco_hydro_31_N_dom"/>
</dbReference>
<dbReference type="AlphaFoldDB" id="Q704A3"/>
<dbReference type="CDD" id="cd14752">
    <property type="entry name" value="GH31_N"/>
    <property type="match status" value="1"/>
</dbReference>
<evidence type="ECO:0000256" key="3">
    <source>
        <dbReference type="ARBA" id="ARBA00023295"/>
    </source>
</evidence>
<dbReference type="EMBL" id="AJ621310">
    <property type="protein sequence ID" value="CAF18491.1"/>
    <property type="molecule type" value="Genomic_DNA"/>
</dbReference>
<accession>Q704A3</accession>
<evidence type="ECO:0000259" key="6">
    <source>
        <dbReference type="Pfam" id="PF13802"/>
    </source>
</evidence>
<comment type="similarity">
    <text evidence="1 4">Belongs to the glycosyl hydrolase 31 family.</text>
</comment>
<feature type="domain" description="Glycoside hydrolase family 31 TIM barrel" evidence="5">
    <location>
        <begin position="181"/>
        <end position="529"/>
    </location>
</feature>
<name>Q704A3_THETE</name>
<dbReference type="EC" id="3.2.1.20" evidence="8"/>
<feature type="domain" description="Glycosyl hydrolase family 31 C-terminal" evidence="7">
    <location>
        <begin position="538"/>
        <end position="621"/>
    </location>
</feature>
<feature type="domain" description="Glycoside hydrolase family 31 N-terminal" evidence="6">
    <location>
        <begin position="64"/>
        <end position="140"/>
    </location>
</feature>
<keyword evidence="2 4" id="KW-0378">Hydrolase</keyword>
<dbReference type="Pfam" id="PF21365">
    <property type="entry name" value="Glyco_hydro_31_3rd"/>
    <property type="match status" value="1"/>
</dbReference>
<dbReference type="NCBIfam" id="NF040948">
    <property type="entry name" value="alpha_gluc_MalA"/>
    <property type="match status" value="1"/>
</dbReference>
<dbReference type="Gene3D" id="3.20.20.80">
    <property type="entry name" value="Glycosidases"/>
    <property type="match status" value="1"/>
</dbReference>
<keyword evidence="3 4" id="KW-0326">Glycosidase</keyword>
<evidence type="ECO:0000256" key="1">
    <source>
        <dbReference type="ARBA" id="ARBA00007806"/>
    </source>
</evidence>
<dbReference type="Gene3D" id="2.60.40.1180">
    <property type="entry name" value="Golgi alpha-mannosidase II"/>
    <property type="match status" value="1"/>
</dbReference>
<dbReference type="SUPFAM" id="SSF51011">
    <property type="entry name" value="Glycosyl hydrolase domain"/>
    <property type="match status" value="1"/>
</dbReference>
<dbReference type="InterPro" id="IPR011013">
    <property type="entry name" value="Gal_mutarotase_sf_dom"/>
</dbReference>
<organism evidence="8">
    <name type="scientific">Thermoproteus tenax</name>
    <dbReference type="NCBI Taxonomy" id="2271"/>
    <lineage>
        <taxon>Archaea</taxon>
        <taxon>Thermoproteota</taxon>
        <taxon>Thermoprotei</taxon>
        <taxon>Thermoproteales</taxon>
        <taxon>Thermoproteaceae</taxon>
        <taxon>Thermoproteus</taxon>
    </lineage>
</organism>
<dbReference type="InterPro" id="IPR053497">
    <property type="entry name" value="GH31_Enzymes"/>
</dbReference>
<dbReference type="Pfam" id="PF13802">
    <property type="entry name" value="Gal_mutarotas_2"/>
    <property type="match status" value="1"/>
</dbReference>
<dbReference type="PANTHER" id="PTHR22762">
    <property type="entry name" value="ALPHA-GLUCOSIDASE"/>
    <property type="match status" value="1"/>
</dbReference>
<dbReference type="GO" id="GO:0005975">
    <property type="term" value="P:carbohydrate metabolic process"/>
    <property type="evidence" value="ECO:0007669"/>
    <property type="project" value="InterPro"/>
</dbReference>
<dbReference type="SUPFAM" id="SSF74650">
    <property type="entry name" value="Galactose mutarotase-like"/>
    <property type="match status" value="1"/>
</dbReference>
<evidence type="ECO:0000256" key="2">
    <source>
        <dbReference type="ARBA" id="ARBA00022801"/>
    </source>
</evidence>
<dbReference type="GO" id="GO:0004558">
    <property type="term" value="F:alpha-1,4-glucosidase activity"/>
    <property type="evidence" value="ECO:0007669"/>
    <property type="project" value="UniProtKB-EC"/>
</dbReference>